<dbReference type="PANTHER" id="PTHR33958:SF1">
    <property type="entry name" value="CILIA- AND FLAGELLA-ASSOCIATED PROTEIN 418"/>
    <property type="match status" value="1"/>
</dbReference>
<evidence type="ECO:0000256" key="5">
    <source>
        <dbReference type="ARBA" id="ARBA00026215"/>
    </source>
</evidence>
<evidence type="ECO:0000313" key="7">
    <source>
        <dbReference type="Ensembl" id="ENSSMRP00000009439.1"/>
    </source>
</evidence>
<dbReference type="GO" id="GO:0001917">
    <property type="term" value="C:photoreceptor inner segment"/>
    <property type="evidence" value="ECO:0007669"/>
    <property type="project" value="UniProtKB-SubCell"/>
</dbReference>
<dbReference type="Proteomes" id="UP000694421">
    <property type="component" value="Unplaced"/>
</dbReference>
<reference evidence="7" key="1">
    <citation type="submission" date="2025-08" db="UniProtKB">
        <authorList>
            <consortium name="Ensembl"/>
        </authorList>
    </citation>
    <scope>IDENTIFICATION</scope>
</reference>
<keyword evidence="8" id="KW-1185">Reference proteome</keyword>
<dbReference type="AlphaFoldDB" id="A0A8D0BST6"/>
<dbReference type="GO" id="GO:0005829">
    <property type="term" value="C:cytosol"/>
    <property type="evidence" value="ECO:0007669"/>
    <property type="project" value="TreeGrafter"/>
</dbReference>
<evidence type="ECO:0000256" key="3">
    <source>
        <dbReference type="ARBA" id="ARBA00022490"/>
    </source>
</evidence>
<dbReference type="InterPro" id="IPR029239">
    <property type="entry name" value="CFAP418"/>
</dbReference>
<name>A0A8D0BST6_SALMN</name>
<accession>A0A8D0BST6</accession>
<comment type="function">
    <text evidence="4">May be involved in photoreceptor outer segment disk morphogenesis.</text>
</comment>
<proteinExistence type="predicted"/>
<feature type="region of interest" description="Disordered" evidence="6">
    <location>
        <begin position="1"/>
        <end position="24"/>
    </location>
</feature>
<dbReference type="PANTHER" id="PTHR33958">
    <property type="entry name" value="PROTEIN C8ORF37"/>
    <property type="match status" value="1"/>
</dbReference>
<evidence type="ECO:0000256" key="4">
    <source>
        <dbReference type="ARBA" id="ARBA00024819"/>
    </source>
</evidence>
<evidence type="ECO:0000256" key="2">
    <source>
        <dbReference type="ARBA" id="ARBA00004496"/>
    </source>
</evidence>
<reference evidence="7" key="2">
    <citation type="submission" date="2025-09" db="UniProtKB">
        <authorList>
            <consortium name="Ensembl"/>
        </authorList>
    </citation>
    <scope>IDENTIFICATION</scope>
</reference>
<feature type="region of interest" description="Disordered" evidence="6">
    <location>
        <begin position="39"/>
        <end position="59"/>
    </location>
</feature>
<comment type="subcellular location">
    <subcellularLocation>
        <location evidence="2">Cytoplasm</location>
    </subcellularLocation>
    <subcellularLocation>
        <location evidence="1">Photoreceptor inner segment</location>
    </subcellularLocation>
</comment>
<dbReference type="Pfam" id="PF14996">
    <property type="entry name" value="RMP"/>
    <property type="match status" value="1"/>
</dbReference>
<dbReference type="GeneTree" id="ENSGT00390000006173"/>
<dbReference type="OMA" id="AHGKRCC"/>
<evidence type="ECO:0000256" key="6">
    <source>
        <dbReference type="SAM" id="MobiDB-lite"/>
    </source>
</evidence>
<keyword evidence="3" id="KW-0963">Cytoplasm</keyword>
<dbReference type="Ensembl" id="ENSSMRT00000010999.1">
    <property type="protein sequence ID" value="ENSSMRP00000009439.1"/>
    <property type="gene ID" value="ENSSMRG00000007531.1"/>
</dbReference>
<sequence>VVASGERARFPKASPRRASEEEDIDEIIKEIIDENSYATNSVKQKSKTSNPVPETNTSAQSQVKRCYPVYLGGSKAPCGIGRSSSQRTCDQLRCTACDFRVSHYNDYQWDQACDYLFFRNNMPEFQKLRTKMLVKKGSRAYACQCTWRSIEELTDLSTDRQLRWVCSKHTE</sequence>
<evidence type="ECO:0000313" key="8">
    <source>
        <dbReference type="Proteomes" id="UP000694421"/>
    </source>
</evidence>
<evidence type="ECO:0000256" key="1">
    <source>
        <dbReference type="ARBA" id="ARBA00004437"/>
    </source>
</evidence>
<organism evidence="7 8">
    <name type="scientific">Salvator merianae</name>
    <name type="common">Argentine black and white tegu</name>
    <name type="synonym">Tupinambis merianae</name>
    <dbReference type="NCBI Taxonomy" id="96440"/>
    <lineage>
        <taxon>Eukaryota</taxon>
        <taxon>Metazoa</taxon>
        <taxon>Chordata</taxon>
        <taxon>Craniata</taxon>
        <taxon>Vertebrata</taxon>
        <taxon>Euteleostomi</taxon>
        <taxon>Lepidosauria</taxon>
        <taxon>Squamata</taxon>
        <taxon>Bifurcata</taxon>
        <taxon>Unidentata</taxon>
        <taxon>Episquamata</taxon>
        <taxon>Laterata</taxon>
        <taxon>Teiioidea</taxon>
        <taxon>Teiidae</taxon>
        <taxon>Salvator</taxon>
    </lineage>
</organism>
<dbReference type="GO" id="GO:0097546">
    <property type="term" value="C:ciliary base"/>
    <property type="evidence" value="ECO:0007669"/>
    <property type="project" value="Ensembl"/>
</dbReference>
<protein>
    <recommendedName>
        <fullName evidence="5">Cilia- and flagella-associated protein 418</fullName>
    </recommendedName>
</protein>